<reference evidence="2 3" key="1">
    <citation type="journal article" date="2017" name="Gigascience">
        <title>Draft genome of the honey bee ectoparasitic mite, Tropilaelaps mercedesae, is shaped by the parasitic life history.</title>
        <authorList>
            <person name="Dong X."/>
            <person name="Armstrong S.D."/>
            <person name="Xia D."/>
            <person name="Makepeace B.L."/>
            <person name="Darby A.C."/>
            <person name="Kadowaki T."/>
        </authorList>
    </citation>
    <scope>NUCLEOTIDE SEQUENCE [LARGE SCALE GENOMIC DNA]</scope>
    <source>
        <strain evidence="2">Wuxi-XJTLU</strain>
    </source>
</reference>
<organism evidence="2 3">
    <name type="scientific">Tropilaelaps mercedesae</name>
    <dbReference type="NCBI Taxonomy" id="418985"/>
    <lineage>
        <taxon>Eukaryota</taxon>
        <taxon>Metazoa</taxon>
        <taxon>Ecdysozoa</taxon>
        <taxon>Arthropoda</taxon>
        <taxon>Chelicerata</taxon>
        <taxon>Arachnida</taxon>
        <taxon>Acari</taxon>
        <taxon>Parasitiformes</taxon>
        <taxon>Mesostigmata</taxon>
        <taxon>Gamasina</taxon>
        <taxon>Dermanyssoidea</taxon>
        <taxon>Laelapidae</taxon>
        <taxon>Tropilaelaps</taxon>
    </lineage>
</organism>
<protein>
    <submittedName>
        <fullName evidence="2">Uncharacterized protein</fullName>
    </submittedName>
</protein>
<keyword evidence="3" id="KW-1185">Reference proteome</keyword>
<comment type="caution">
    <text evidence="2">The sequence shown here is derived from an EMBL/GenBank/DDBJ whole genome shotgun (WGS) entry which is preliminary data.</text>
</comment>
<name>A0A1V9X8M0_9ACAR</name>
<dbReference type="InParanoid" id="A0A1V9X8M0"/>
<evidence type="ECO:0000313" key="3">
    <source>
        <dbReference type="Proteomes" id="UP000192247"/>
    </source>
</evidence>
<sequence length="87" mass="9829">MTSEIYALADQNLAKTFFVSPDETLSEGKTWRRQASHCSELPLPQEPRPASRTGRSYHHLVRLLLDAATVRPLGDSGVQQKDMYLFP</sequence>
<evidence type="ECO:0000256" key="1">
    <source>
        <dbReference type="SAM" id="MobiDB-lite"/>
    </source>
</evidence>
<dbReference type="OrthoDB" id="8583677at2759"/>
<feature type="region of interest" description="Disordered" evidence="1">
    <location>
        <begin position="28"/>
        <end position="53"/>
    </location>
</feature>
<proteinExistence type="predicted"/>
<dbReference type="AlphaFoldDB" id="A0A1V9X8M0"/>
<dbReference type="Proteomes" id="UP000192247">
    <property type="component" value="Unassembled WGS sequence"/>
</dbReference>
<dbReference type="EMBL" id="MNPL01020018">
    <property type="protein sequence ID" value="OQR69733.1"/>
    <property type="molecule type" value="Genomic_DNA"/>
</dbReference>
<gene>
    <name evidence="2" type="ORF">BIW11_04305</name>
</gene>
<accession>A0A1V9X8M0</accession>
<evidence type="ECO:0000313" key="2">
    <source>
        <dbReference type="EMBL" id="OQR69733.1"/>
    </source>
</evidence>